<dbReference type="Pfam" id="PF13640">
    <property type="entry name" value="2OG-FeII_Oxy_3"/>
    <property type="match status" value="1"/>
</dbReference>
<dbReference type="GO" id="GO:0005506">
    <property type="term" value="F:iron ion binding"/>
    <property type="evidence" value="ECO:0007669"/>
    <property type="project" value="InterPro"/>
</dbReference>
<evidence type="ECO:0000256" key="5">
    <source>
        <dbReference type="ARBA" id="ARBA00023002"/>
    </source>
</evidence>
<sequence length="192" mass="21928">MNAIEKRLLANDGDLFTLANVLAPAECDDLIRRAEAHGFTDAPITVGPNKFMMAPDIRNNRRVMQDDPALAALLWPRIAAHVPSPRGAYRPVGLNERFRYYRYTPGQQFDWHRDGAYVRTPEEQSLLTLIFYLNETCVGGTTDFMFVNDDELRVAPRRGMALIFSHPIYHRGAPVIEGTKYVLRTDVMYRRG</sequence>
<dbReference type="EMBL" id="SSMQ01000003">
    <property type="protein sequence ID" value="TKD12456.1"/>
    <property type="molecule type" value="Genomic_DNA"/>
</dbReference>
<evidence type="ECO:0000256" key="2">
    <source>
        <dbReference type="ARBA" id="ARBA00022723"/>
    </source>
</evidence>
<keyword evidence="2" id="KW-0479">Metal-binding</keyword>
<evidence type="ECO:0000259" key="7">
    <source>
        <dbReference type="PROSITE" id="PS51471"/>
    </source>
</evidence>
<evidence type="ECO:0000256" key="4">
    <source>
        <dbReference type="ARBA" id="ARBA00022964"/>
    </source>
</evidence>
<dbReference type="InterPro" id="IPR005123">
    <property type="entry name" value="Oxoglu/Fe-dep_dioxygenase_dom"/>
</dbReference>
<dbReference type="SUPFAM" id="SSF51197">
    <property type="entry name" value="Clavaminate synthase-like"/>
    <property type="match status" value="1"/>
</dbReference>
<dbReference type="GO" id="GO:0004656">
    <property type="term" value="F:procollagen-proline 4-dioxygenase activity"/>
    <property type="evidence" value="ECO:0007669"/>
    <property type="project" value="TreeGrafter"/>
</dbReference>
<evidence type="ECO:0000256" key="1">
    <source>
        <dbReference type="ARBA" id="ARBA00001961"/>
    </source>
</evidence>
<dbReference type="InterPro" id="IPR044862">
    <property type="entry name" value="Pro_4_hyd_alph_FE2OG_OXY"/>
</dbReference>
<dbReference type="Gene3D" id="2.60.120.620">
    <property type="entry name" value="q2cbj1_9rhob like domain"/>
    <property type="match status" value="1"/>
</dbReference>
<comment type="cofactor">
    <cofactor evidence="1">
        <name>L-ascorbate</name>
        <dbReference type="ChEBI" id="CHEBI:38290"/>
    </cofactor>
</comment>
<feature type="domain" description="Fe2OG dioxygenase" evidence="7">
    <location>
        <begin position="90"/>
        <end position="189"/>
    </location>
</feature>
<dbReference type="RefSeq" id="WP_136927756.1">
    <property type="nucleotide sequence ID" value="NZ_SSMQ01000003.1"/>
</dbReference>
<dbReference type="PANTHER" id="PTHR10869:SF246">
    <property type="entry name" value="TRANSMEMBRANE PROLYL 4-HYDROXYLASE"/>
    <property type="match status" value="1"/>
</dbReference>
<protein>
    <submittedName>
        <fullName evidence="8">2OG-Fe(II) oxygenase</fullName>
    </submittedName>
</protein>
<keyword evidence="4" id="KW-0223">Dioxygenase</keyword>
<keyword evidence="6" id="KW-0408">Iron</keyword>
<accession>A0A4U1JJ04</accession>
<keyword evidence="9" id="KW-1185">Reference proteome</keyword>
<gene>
    <name evidence="8" type="ORF">E8A74_04995</name>
</gene>
<dbReference type="SMART" id="SM00702">
    <property type="entry name" value="P4Hc"/>
    <property type="match status" value="1"/>
</dbReference>
<organism evidence="8 9">
    <name type="scientific">Polyangium fumosum</name>
    <dbReference type="NCBI Taxonomy" id="889272"/>
    <lineage>
        <taxon>Bacteria</taxon>
        <taxon>Pseudomonadati</taxon>
        <taxon>Myxococcota</taxon>
        <taxon>Polyangia</taxon>
        <taxon>Polyangiales</taxon>
        <taxon>Polyangiaceae</taxon>
        <taxon>Polyangium</taxon>
    </lineage>
</organism>
<dbReference type="InterPro" id="IPR045054">
    <property type="entry name" value="P4HA-like"/>
</dbReference>
<reference evidence="8 9" key="1">
    <citation type="submission" date="2019-04" db="EMBL/GenBank/DDBJ databases">
        <authorList>
            <person name="Li Y."/>
            <person name="Wang J."/>
        </authorList>
    </citation>
    <scope>NUCLEOTIDE SEQUENCE [LARGE SCALE GENOMIC DNA]</scope>
    <source>
        <strain evidence="8 9">DSM 14668</strain>
    </source>
</reference>
<dbReference type="AlphaFoldDB" id="A0A4U1JJ04"/>
<dbReference type="GO" id="GO:0031418">
    <property type="term" value="F:L-ascorbic acid binding"/>
    <property type="evidence" value="ECO:0007669"/>
    <property type="project" value="UniProtKB-KW"/>
</dbReference>
<comment type="caution">
    <text evidence="8">The sequence shown here is derived from an EMBL/GenBank/DDBJ whole genome shotgun (WGS) entry which is preliminary data.</text>
</comment>
<dbReference type="OrthoDB" id="269774at2"/>
<evidence type="ECO:0000313" key="8">
    <source>
        <dbReference type="EMBL" id="TKD12456.1"/>
    </source>
</evidence>
<keyword evidence="5" id="KW-0560">Oxidoreductase</keyword>
<evidence type="ECO:0000256" key="3">
    <source>
        <dbReference type="ARBA" id="ARBA00022896"/>
    </source>
</evidence>
<dbReference type="Proteomes" id="UP000309215">
    <property type="component" value="Unassembled WGS sequence"/>
</dbReference>
<name>A0A4U1JJ04_9BACT</name>
<evidence type="ECO:0000313" key="9">
    <source>
        <dbReference type="Proteomes" id="UP000309215"/>
    </source>
</evidence>
<dbReference type="PROSITE" id="PS51471">
    <property type="entry name" value="FE2OG_OXY"/>
    <property type="match status" value="1"/>
</dbReference>
<evidence type="ECO:0000256" key="6">
    <source>
        <dbReference type="ARBA" id="ARBA00023004"/>
    </source>
</evidence>
<dbReference type="InterPro" id="IPR006620">
    <property type="entry name" value="Pro_4_hyd_alph"/>
</dbReference>
<keyword evidence="3" id="KW-0847">Vitamin C</keyword>
<dbReference type="PANTHER" id="PTHR10869">
    <property type="entry name" value="PROLYL 4-HYDROXYLASE ALPHA SUBUNIT"/>
    <property type="match status" value="1"/>
</dbReference>
<proteinExistence type="predicted"/>